<dbReference type="GO" id="GO:0006749">
    <property type="term" value="P:glutathione metabolic process"/>
    <property type="evidence" value="ECO:0007669"/>
    <property type="project" value="TreeGrafter"/>
</dbReference>
<dbReference type="InterPro" id="IPR040079">
    <property type="entry name" value="Glutathione_S-Trfase"/>
</dbReference>
<evidence type="ECO:0000313" key="4">
    <source>
        <dbReference type="Proteomes" id="UP000249524"/>
    </source>
</evidence>
<dbReference type="PANTHER" id="PTHR42673">
    <property type="entry name" value="MALEYLACETOACETATE ISOMERASE"/>
    <property type="match status" value="1"/>
</dbReference>
<dbReference type="SUPFAM" id="SSF52833">
    <property type="entry name" value="Thioredoxin-like"/>
    <property type="match status" value="1"/>
</dbReference>
<dbReference type="AlphaFoldDB" id="A0A328BIC5"/>
<dbReference type="InterPro" id="IPR010987">
    <property type="entry name" value="Glutathione-S-Trfase_C-like"/>
</dbReference>
<dbReference type="InterPro" id="IPR004045">
    <property type="entry name" value="Glutathione_S-Trfase_N"/>
</dbReference>
<feature type="domain" description="GST N-terminal" evidence="1">
    <location>
        <begin position="1"/>
        <end position="77"/>
    </location>
</feature>
<keyword evidence="4" id="KW-1185">Reference proteome</keyword>
<dbReference type="Pfam" id="PF13410">
    <property type="entry name" value="GST_C_2"/>
    <property type="match status" value="1"/>
</dbReference>
<dbReference type="Pfam" id="PF13417">
    <property type="entry name" value="GST_N_3"/>
    <property type="match status" value="1"/>
</dbReference>
<dbReference type="Gene3D" id="1.20.1050.10">
    <property type="match status" value="1"/>
</dbReference>
<dbReference type="CDD" id="cd00299">
    <property type="entry name" value="GST_C_family"/>
    <property type="match status" value="1"/>
</dbReference>
<dbReference type="OrthoDB" id="9782992at2"/>
<organism evidence="3 4">
    <name type="scientific">Phenylobacterium kunshanense</name>
    <dbReference type="NCBI Taxonomy" id="1445034"/>
    <lineage>
        <taxon>Bacteria</taxon>
        <taxon>Pseudomonadati</taxon>
        <taxon>Pseudomonadota</taxon>
        <taxon>Alphaproteobacteria</taxon>
        <taxon>Caulobacterales</taxon>
        <taxon>Caulobacteraceae</taxon>
        <taxon>Phenylobacterium</taxon>
    </lineage>
</organism>
<sequence>MKIVGSYVSPYVRKVLACLNLKGLAYEIDPITPFFGGDDFERISPLRRIPVLLDGDFALCDSSVICQYLEEAYLGHPLFPADPKDRAWARWLEEFADTRMGDVFIWGLFYQKAVHPVVWGEPGDAARVEKTLIEDAPRVLDYLEGQLPGEGFLFGDIGLADISIASFFRNAAYAGFAIDPVRWPKTAAHVERTLGHACLADLLPFEDAQRSVAPAGRRAALQALGAPLVAESLGTRDPRKGVMTL</sequence>
<keyword evidence="3" id="KW-0808">Transferase</keyword>
<dbReference type="PROSITE" id="PS50404">
    <property type="entry name" value="GST_NTER"/>
    <property type="match status" value="1"/>
</dbReference>
<dbReference type="GO" id="GO:0004364">
    <property type="term" value="F:glutathione transferase activity"/>
    <property type="evidence" value="ECO:0007669"/>
    <property type="project" value="TreeGrafter"/>
</dbReference>
<feature type="domain" description="GST C-terminal" evidence="2">
    <location>
        <begin position="82"/>
        <end position="215"/>
    </location>
</feature>
<dbReference type="EMBL" id="QFYS01000002">
    <property type="protein sequence ID" value="RAK67232.1"/>
    <property type="molecule type" value="Genomic_DNA"/>
</dbReference>
<proteinExistence type="predicted"/>
<protein>
    <submittedName>
        <fullName evidence="3">Glutathione S-transferase family protein</fullName>
    </submittedName>
</protein>
<dbReference type="PANTHER" id="PTHR42673:SF21">
    <property type="entry name" value="GLUTATHIONE S-TRANSFERASE YFCF"/>
    <property type="match status" value="1"/>
</dbReference>
<dbReference type="SFLD" id="SFLDG00358">
    <property type="entry name" value="Main_(cytGST)"/>
    <property type="match status" value="1"/>
</dbReference>
<evidence type="ECO:0000259" key="2">
    <source>
        <dbReference type="PROSITE" id="PS50405"/>
    </source>
</evidence>
<dbReference type="Proteomes" id="UP000249524">
    <property type="component" value="Unassembled WGS sequence"/>
</dbReference>
<dbReference type="Gene3D" id="3.40.30.10">
    <property type="entry name" value="Glutaredoxin"/>
    <property type="match status" value="1"/>
</dbReference>
<gene>
    <name evidence="3" type="ORF">DJ019_04675</name>
</gene>
<dbReference type="CDD" id="cd00570">
    <property type="entry name" value="GST_N_family"/>
    <property type="match status" value="1"/>
</dbReference>
<dbReference type="GO" id="GO:0006559">
    <property type="term" value="P:L-phenylalanine catabolic process"/>
    <property type="evidence" value="ECO:0007669"/>
    <property type="project" value="TreeGrafter"/>
</dbReference>
<evidence type="ECO:0000259" key="1">
    <source>
        <dbReference type="PROSITE" id="PS50404"/>
    </source>
</evidence>
<dbReference type="GO" id="GO:0016034">
    <property type="term" value="F:maleylacetoacetate isomerase activity"/>
    <property type="evidence" value="ECO:0007669"/>
    <property type="project" value="TreeGrafter"/>
</dbReference>
<name>A0A328BIC5_9CAUL</name>
<evidence type="ECO:0000313" key="3">
    <source>
        <dbReference type="EMBL" id="RAK67232.1"/>
    </source>
</evidence>
<dbReference type="PROSITE" id="PS50405">
    <property type="entry name" value="GST_CTER"/>
    <property type="match status" value="1"/>
</dbReference>
<dbReference type="InterPro" id="IPR036282">
    <property type="entry name" value="Glutathione-S-Trfase_C_sf"/>
</dbReference>
<reference evidence="3 4" key="1">
    <citation type="submission" date="2018-05" db="EMBL/GenBank/DDBJ databases">
        <authorList>
            <person name="Lanie J.A."/>
            <person name="Ng W.-L."/>
            <person name="Kazmierczak K.M."/>
            <person name="Andrzejewski T.M."/>
            <person name="Davidsen T.M."/>
            <person name="Wayne K.J."/>
            <person name="Tettelin H."/>
            <person name="Glass J.I."/>
            <person name="Rusch D."/>
            <person name="Podicherti R."/>
            <person name="Tsui H.-C.T."/>
            <person name="Winkler M.E."/>
        </authorList>
    </citation>
    <scope>NUCLEOTIDE SEQUENCE [LARGE SCALE GENOMIC DNA]</scope>
    <source>
        <strain evidence="3 4">BUT-10</strain>
    </source>
</reference>
<dbReference type="SUPFAM" id="SSF47616">
    <property type="entry name" value="GST C-terminal domain-like"/>
    <property type="match status" value="1"/>
</dbReference>
<dbReference type="RefSeq" id="WP_111274843.1">
    <property type="nucleotide sequence ID" value="NZ_QFYS01000002.1"/>
</dbReference>
<comment type="caution">
    <text evidence="3">The sequence shown here is derived from an EMBL/GenBank/DDBJ whole genome shotgun (WGS) entry which is preliminary data.</text>
</comment>
<dbReference type="SFLD" id="SFLDS00019">
    <property type="entry name" value="Glutathione_Transferase_(cytos"/>
    <property type="match status" value="1"/>
</dbReference>
<accession>A0A328BIC5</accession>
<dbReference type="InterPro" id="IPR036249">
    <property type="entry name" value="Thioredoxin-like_sf"/>
</dbReference>